<dbReference type="Proteomes" id="UP001634007">
    <property type="component" value="Unassembled WGS sequence"/>
</dbReference>
<dbReference type="SMART" id="SM00220">
    <property type="entry name" value="S_TKc"/>
    <property type="match status" value="1"/>
</dbReference>
<feature type="chain" id="PRO_5044863932" description="Protein kinase domain-containing protein" evidence="9">
    <location>
        <begin position="25"/>
        <end position="807"/>
    </location>
</feature>
<gene>
    <name evidence="11" type="ORF">ACJRO7_011517</name>
</gene>
<proteinExistence type="predicted"/>
<dbReference type="PROSITE" id="PS50011">
    <property type="entry name" value="PROTEIN_KINASE_DOM"/>
    <property type="match status" value="1"/>
</dbReference>
<evidence type="ECO:0000256" key="7">
    <source>
        <dbReference type="SAM" id="MobiDB-lite"/>
    </source>
</evidence>
<keyword evidence="12" id="KW-1185">Reference proteome</keyword>
<evidence type="ECO:0000256" key="4">
    <source>
        <dbReference type="ARBA" id="ARBA00022777"/>
    </source>
</evidence>
<evidence type="ECO:0000259" key="10">
    <source>
        <dbReference type="PROSITE" id="PS50011"/>
    </source>
</evidence>
<organism evidence="11 12">
    <name type="scientific">Eucalyptus globulus</name>
    <name type="common">Tasmanian blue gum</name>
    <dbReference type="NCBI Taxonomy" id="34317"/>
    <lineage>
        <taxon>Eukaryota</taxon>
        <taxon>Viridiplantae</taxon>
        <taxon>Streptophyta</taxon>
        <taxon>Embryophyta</taxon>
        <taxon>Tracheophyta</taxon>
        <taxon>Spermatophyta</taxon>
        <taxon>Magnoliopsida</taxon>
        <taxon>eudicotyledons</taxon>
        <taxon>Gunneridae</taxon>
        <taxon>Pentapetalae</taxon>
        <taxon>rosids</taxon>
        <taxon>malvids</taxon>
        <taxon>Myrtales</taxon>
        <taxon>Myrtaceae</taxon>
        <taxon>Myrtoideae</taxon>
        <taxon>Eucalypteae</taxon>
        <taxon>Eucalyptus</taxon>
    </lineage>
</organism>
<evidence type="ECO:0000256" key="6">
    <source>
        <dbReference type="PROSITE-ProRule" id="PRU10141"/>
    </source>
</evidence>
<dbReference type="Gene3D" id="1.10.510.10">
    <property type="entry name" value="Transferase(Phosphotransferase) domain 1"/>
    <property type="match status" value="1"/>
</dbReference>
<evidence type="ECO:0000256" key="9">
    <source>
        <dbReference type="SAM" id="SignalP"/>
    </source>
</evidence>
<dbReference type="FunFam" id="3.30.200.20:FF:000039">
    <property type="entry name" value="receptor-like protein kinase FERONIA"/>
    <property type="match status" value="1"/>
</dbReference>
<keyword evidence="9" id="KW-0732">Signal</keyword>
<keyword evidence="2" id="KW-0808">Transferase</keyword>
<evidence type="ECO:0000256" key="8">
    <source>
        <dbReference type="SAM" id="Phobius"/>
    </source>
</evidence>
<dbReference type="GO" id="GO:0005524">
    <property type="term" value="F:ATP binding"/>
    <property type="evidence" value="ECO:0007669"/>
    <property type="project" value="UniProtKB-UniRule"/>
</dbReference>
<protein>
    <recommendedName>
        <fullName evidence="10">Protein kinase domain-containing protein</fullName>
    </recommendedName>
</protein>
<dbReference type="PANTHER" id="PTHR46146:SF1">
    <property type="entry name" value="SERINE_THREONINE-PROTEIN KINASE-LIKE PROTEIN CCR3"/>
    <property type="match status" value="1"/>
</dbReference>
<dbReference type="Pfam" id="PF00069">
    <property type="entry name" value="Pkinase"/>
    <property type="match status" value="1"/>
</dbReference>
<evidence type="ECO:0000256" key="1">
    <source>
        <dbReference type="ARBA" id="ARBA00022527"/>
    </source>
</evidence>
<comment type="caution">
    <text evidence="11">The sequence shown here is derived from an EMBL/GenBank/DDBJ whole genome shotgun (WGS) entry which is preliminary data.</text>
</comment>
<dbReference type="InterPro" id="IPR009091">
    <property type="entry name" value="RCC1/BLIP-II"/>
</dbReference>
<dbReference type="PROSITE" id="PS00108">
    <property type="entry name" value="PROTEIN_KINASE_ST"/>
    <property type="match status" value="1"/>
</dbReference>
<accession>A0ABD3LGD1</accession>
<feature type="binding site" evidence="6">
    <location>
        <position position="527"/>
    </location>
    <ligand>
        <name>ATP</name>
        <dbReference type="ChEBI" id="CHEBI:30616"/>
    </ligand>
</feature>
<dbReference type="PANTHER" id="PTHR46146">
    <property type="entry name" value="SERINE/THREONINE-PROTEIN KINASE-LIKE PROTEIN CCR4"/>
    <property type="match status" value="1"/>
</dbReference>
<dbReference type="PROSITE" id="PS00107">
    <property type="entry name" value="PROTEIN_KINASE_ATP"/>
    <property type="match status" value="1"/>
</dbReference>
<dbReference type="SUPFAM" id="SSF56112">
    <property type="entry name" value="Protein kinase-like (PK-like)"/>
    <property type="match status" value="1"/>
</dbReference>
<keyword evidence="4" id="KW-0418">Kinase</keyword>
<feature type="domain" description="Protein kinase" evidence="10">
    <location>
        <begin position="499"/>
        <end position="797"/>
    </location>
</feature>
<keyword evidence="3 6" id="KW-0547">Nucleotide-binding</keyword>
<dbReference type="InterPro" id="IPR011009">
    <property type="entry name" value="Kinase-like_dom_sf"/>
</dbReference>
<dbReference type="GO" id="GO:0004674">
    <property type="term" value="F:protein serine/threonine kinase activity"/>
    <property type="evidence" value="ECO:0007669"/>
    <property type="project" value="UniProtKB-KW"/>
</dbReference>
<keyword evidence="1" id="KW-0723">Serine/threonine-protein kinase</keyword>
<dbReference type="Gene3D" id="3.30.200.20">
    <property type="entry name" value="Phosphorylase Kinase, domain 1"/>
    <property type="match status" value="1"/>
</dbReference>
<keyword evidence="8" id="KW-0812">Transmembrane</keyword>
<dbReference type="InterPro" id="IPR000719">
    <property type="entry name" value="Prot_kinase_dom"/>
</dbReference>
<dbReference type="FunFam" id="1.10.510.10:FF:000095">
    <property type="entry name" value="protein STRUBBELIG-RECEPTOR FAMILY 8"/>
    <property type="match status" value="1"/>
</dbReference>
<feature type="transmembrane region" description="Helical" evidence="8">
    <location>
        <begin position="392"/>
        <end position="416"/>
    </location>
</feature>
<dbReference type="InterPro" id="IPR008271">
    <property type="entry name" value="Ser/Thr_kinase_AS"/>
</dbReference>
<reference evidence="11 12" key="1">
    <citation type="submission" date="2024-11" db="EMBL/GenBank/DDBJ databases">
        <title>Chromosome-level genome assembly of Eucalyptus globulus Labill. provides insights into its genome evolution.</title>
        <authorList>
            <person name="Li X."/>
        </authorList>
    </citation>
    <scope>NUCLEOTIDE SEQUENCE [LARGE SCALE GENOMIC DNA]</scope>
    <source>
        <strain evidence="11">CL2024</strain>
        <tissue evidence="11">Fresh tender leaves</tissue>
    </source>
</reference>
<dbReference type="AlphaFoldDB" id="A0ABD3LGD1"/>
<evidence type="ECO:0000256" key="5">
    <source>
        <dbReference type="ARBA" id="ARBA00022840"/>
    </source>
</evidence>
<evidence type="ECO:0000256" key="3">
    <source>
        <dbReference type="ARBA" id="ARBA00022741"/>
    </source>
</evidence>
<feature type="region of interest" description="Disordered" evidence="7">
    <location>
        <begin position="445"/>
        <end position="465"/>
    </location>
</feature>
<evidence type="ECO:0000313" key="11">
    <source>
        <dbReference type="EMBL" id="KAL3750527.1"/>
    </source>
</evidence>
<keyword evidence="5 6" id="KW-0067">ATP-binding</keyword>
<feature type="signal peptide" evidence="9">
    <location>
        <begin position="1"/>
        <end position="24"/>
    </location>
</feature>
<dbReference type="SUPFAM" id="SSF50985">
    <property type="entry name" value="RCC1/BLIP-II"/>
    <property type="match status" value="1"/>
</dbReference>
<dbReference type="EMBL" id="JBJKBG010000002">
    <property type="protein sequence ID" value="KAL3750527.1"/>
    <property type="molecule type" value="Genomic_DNA"/>
</dbReference>
<name>A0ABD3LGD1_EUCGL</name>
<dbReference type="Pfam" id="PF13540">
    <property type="entry name" value="RCC1_2"/>
    <property type="match status" value="2"/>
</dbReference>
<dbReference type="Gene3D" id="2.130.10.30">
    <property type="entry name" value="Regulator of chromosome condensation 1/beta-lactamase-inhibitor protein II"/>
    <property type="match status" value="1"/>
</dbReference>
<dbReference type="InterPro" id="IPR017441">
    <property type="entry name" value="Protein_kinase_ATP_BS"/>
</dbReference>
<keyword evidence="8" id="KW-0472">Membrane</keyword>
<sequence>MTFRPSSLTVAAAAASFLLLASIASPPRAAVNALGSSSTTAVVSGTSTFCGILAGEPTQRIECYQNNRLVSVEPNTSFEAISGGSTFFCGLLSGGSAVLCWDTTAGGFPPKRIYYSATVKLTDLTVGDDHVCALEVNTSIARCWRGEKNGSKFPSPPEAWQFRAITSGSGYACGILKNKSRVVCWGKNAAAAEIQGQFGDLTMSTLVAGASHACGLASNGTLVCKGNNDYGQLVVPFNSAFEFSSIAAGANFSCAVRQTNGLVICWGGETNRFEYDSDLVEGVSFETIVAGSNVICGLITWNLTMTCWGPGWSNNLGSDLPLGMIIPGPCVKTQCSMCGTYPNSDTLCHGSGTICRSCQVELPIALPLSPSESPPSQNLQPSSRPGRPLNRLSLAFVIVGSVGVLVGACTVIYCLWAGVCGRFGKKMNDSAQVQQEVAEASLDSTANVDPGAQHPRSVSFKGQSSGSLNRDIVGSCPSKRIDKTEVFSLSELVAATSSFSPENKIGSGSFGEVYFGKLTDGRLVAIKRGKTNMRRKKVQEKESAFGSELAVLSRLNHKHLVGLVGFCQDEDERLLVYDYMSNGSLHDHLHNTEAIGATSKILSSWKSRIKVALDAARGIEYLHNYAVPPIIHRDIKSSNILLDSNWTARVSDFGLSLIGPETDQEYVSSKAVGTLGYIDPEYYAMNVLTTKSDVYGLGVVLLELLTGKRSVFRIEDELAPIGLVEYVRPRVLAGELMTLLDRRAEPPTTNEARAVELVAHTAVRCVNLECKERPNMAEVIADLERAYSLCEESHSSFTNPTFFISSE</sequence>
<dbReference type="GO" id="GO:0042803">
    <property type="term" value="F:protein homodimerization activity"/>
    <property type="evidence" value="ECO:0007669"/>
    <property type="project" value="UniProtKB-ARBA"/>
</dbReference>
<evidence type="ECO:0000313" key="12">
    <source>
        <dbReference type="Proteomes" id="UP001634007"/>
    </source>
</evidence>
<keyword evidence="8" id="KW-1133">Transmembrane helix</keyword>
<evidence type="ECO:0000256" key="2">
    <source>
        <dbReference type="ARBA" id="ARBA00022679"/>
    </source>
</evidence>